<dbReference type="Proteomes" id="UP001319121">
    <property type="component" value="Chromosome"/>
</dbReference>
<dbReference type="EMBL" id="AP019536">
    <property type="protein sequence ID" value="BBI98390.1"/>
    <property type="molecule type" value="Genomic_DNA"/>
</dbReference>
<evidence type="ECO:0000259" key="14">
    <source>
        <dbReference type="Pfam" id="PF20260"/>
    </source>
</evidence>
<dbReference type="InterPro" id="IPR015947">
    <property type="entry name" value="PUA-like_sf"/>
</dbReference>
<dbReference type="NCBIfam" id="TIGR00046">
    <property type="entry name" value="RsmE family RNA methyltransferase"/>
    <property type="match status" value="1"/>
</dbReference>
<dbReference type="PANTHER" id="PTHR30027:SF3">
    <property type="entry name" value="16S RRNA (URACIL(1498)-N(3))-METHYLTRANSFERASE"/>
    <property type="match status" value="1"/>
</dbReference>
<dbReference type="PANTHER" id="PTHR30027">
    <property type="entry name" value="RIBOSOMAL RNA SMALL SUBUNIT METHYLTRANSFERASE E"/>
    <property type="match status" value="1"/>
</dbReference>
<dbReference type="SUPFAM" id="SSF75217">
    <property type="entry name" value="alpha/beta knot"/>
    <property type="match status" value="1"/>
</dbReference>
<keyword evidence="16" id="KW-1185">Reference proteome</keyword>
<dbReference type="InterPro" id="IPR006700">
    <property type="entry name" value="RsmE"/>
</dbReference>
<reference evidence="15 16" key="1">
    <citation type="submission" date="2019-03" db="EMBL/GenBank/DDBJ databases">
        <title>Complete genome sequence of Ferrigenium kumadai strain An22, a microaerophilic iron-oxidizing bacterium isolated from a paddy field soil.</title>
        <authorList>
            <person name="Watanabe T."/>
            <person name="Asakawa S."/>
        </authorList>
    </citation>
    <scope>NUCLEOTIDE SEQUENCE [LARGE SCALE GENOMIC DNA]</scope>
    <source>
        <strain evidence="15 16">An22</strain>
    </source>
</reference>
<name>A0AAN1VYT1_9PROT</name>
<keyword evidence="8 12" id="KW-0808">Transferase</keyword>
<evidence type="ECO:0000256" key="4">
    <source>
        <dbReference type="ARBA" id="ARBA00013673"/>
    </source>
</evidence>
<comment type="catalytic activity">
    <reaction evidence="11 12">
        <text>uridine(1498) in 16S rRNA + S-adenosyl-L-methionine = N(3)-methyluridine(1498) in 16S rRNA + S-adenosyl-L-homocysteine + H(+)</text>
        <dbReference type="Rhea" id="RHEA:42920"/>
        <dbReference type="Rhea" id="RHEA-COMP:10283"/>
        <dbReference type="Rhea" id="RHEA-COMP:10284"/>
        <dbReference type="ChEBI" id="CHEBI:15378"/>
        <dbReference type="ChEBI" id="CHEBI:57856"/>
        <dbReference type="ChEBI" id="CHEBI:59789"/>
        <dbReference type="ChEBI" id="CHEBI:65315"/>
        <dbReference type="ChEBI" id="CHEBI:74502"/>
        <dbReference type="EC" id="2.1.1.193"/>
    </reaction>
</comment>
<proteinExistence type="inferred from homology"/>
<dbReference type="InterPro" id="IPR046887">
    <property type="entry name" value="RsmE_PUA-like"/>
</dbReference>
<evidence type="ECO:0000256" key="3">
    <source>
        <dbReference type="ARBA" id="ARBA00012328"/>
    </source>
</evidence>
<keyword evidence="6 12" id="KW-0698">rRNA processing</keyword>
<gene>
    <name evidence="15" type="ORF">FGKAn22_00830</name>
</gene>
<dbReference type="InterPro" id="IPR029026">
    <property type="entry name" value="tRNA_m1G_MTases_N"/>
</dbReference>
<dbReference type="Pfam" id="PF20260">
    <property type="entry name" value="PUA_4"/>
    <property type="match status" value="1"/>
</dbReference>
<keyword evidence="5 12" id="KW-0963">Cytoplasm</keyword>
<dbReference type="RefSeq" id="WP_212786036.1">
    <property type="nucleotide sequence ID" value="NZ_AP019536.1"/>
</dbReference>
<feature type="domain" description="Ribosomal RNA small subunit methyltransferase E methyltransferase" evidence="13">
    <location>
        <begin position="73"/>
        <end position="236"/>
    </location>
</feature>
<dbReference type="KEGG" id="fku:FGKAn22_00830"/>
<dbReference type="SUPFAM" id="SSF88697">
    <property type="entry name" value="PUA domain-like"/>
    <property type="match status" value="1"/>
</dbReference>
<evidence type="ECO:0000256" key="8">
    <source>
        <dbReference type="ARBA" id="ARBA00022679"/>
    </source>
</evidence>
<dbReference type="AlphaFoldDB" id="A0AAN1VYT1"/>
<organism evidence="15 16">
    <name type="scientific">Ferrigenium kumadai</name>
    <dbReference type="NCBI Taxonomy" id="1682490"/>
    <lineage>
        <taxon>Bacteria</taxon>
        <taxon>Pseudomonadati</taxon>
        <taxon>Pseudomonadota</taxon>
        <taxon>Betaproteobacteria</taxon>
        <taxon>Nitrosomonadales</taxon>
        <taxon>Gallionellaceae</taxon>
        <taxon>Ferrigenium</taxon>
    </lineage>
</organism>
<dbReference type="PIRSF" id="PIRSF015601">
    <property type="entry name" value="MTase_slr0722"/>
    <property type="match status" value="1"/>
</dbReference>
<evidence type="ECO:0000313" key="16">
    <source>
        <dbReference type="Proteomes" id="UP001319121"/>
    </source>
</evidence>
<evidence type="ECO:0000313" key="15">
    <source>
        <dbReference type="EMBL" id="BBI98390.1"/>
    </source>
</evidence>
<keyword evidence="7 12" id="KW-0489">Methyltransferase</keyword>
<feature type="domain" description="Ribosomal RNA small subunit methyltransferase E PUA-like" evidence="14">
    <location>
        <begin position="19"/>
        <end position="62"/>
    </location>
</feature>
<comment type="function">
    <text evidence="10 12">Specifically methylates the N3 position of the uracil ring of uridine 1498 (m3U1498) in 16S rRNA. Acts on the fully assembled 30S ribosomal subunit.</text>
</comment>
<keyword evidence="9 12" id="KW-0949">S-adenosyl-L-methionine</keyword>
<protein>
    <recommendedName>
        <fullName evidence="4 12">Ribosomal RNA small subunit methyltransferase E</fullName>
        <ecNumber evidence="3 12">2.1.1.193</ecNumber>
    </recommendedName>
</protein>
<dbReference type="InterPro" id="IPR046886">
    <property type="entry name" value="RsmE_MTase_dom"/>
</dbReference>
<accession>A0AAN1VYT1</accession>
<dbReference type="GO" id="GO:0070475">
    <property type="term" value="P:rRNA base methylation"/>
    <property type="evidence" value="ECO:0007669"/>
    <property type="project" value="TreeGrafter"/>
</dbReference>
<dbReference type="EC" id="2.1.1.193" evidence="3 12"/>
<evidence type="ECO:0000256" key="12">
    <source>
        <dbReference type="PIRNR" id="PIRNR015601"/>
    </source>
</evidence>
<dbReference type="GO" id="GO:0005737">
    <property type="term" value="C:cytoplasm"/>
    <property type="evidence" value="ECO:0007669"/>
    <property type="project" value="UniProtKB-SubCell"/>
</dbReference>
<comment type="similarity">
    <text evidence="2 12">Belongs to the RNA methyltransferase RsmE family.</text>
</comment>
<evidence type="ECO:0000259" key="13">
    <source>
        <dbReference type="Pfam" id="PF04452"/>
    </source>
</evidence>
<sequence>MPRFYCPPPLPTSGSFDLPPEAAHHASRVLRLREGDRVEIFDGIGNERRGVIAGISGKHVTVGELAATDTHRESPLRVVLAQALSSSEKMDWVIQKATELGVTEIQPLDTERSVARLTADRAAKRMEHWRQVAISACEQCGRNVLPEIHAPLDIMAWLRQVQDSPETRLILLPQGATSLHAQPKPQNGVVLLIGAEGGFAPAESETALSCGFAPIRMGARVLRTETAAVAGLAALQMLWGDFS</sequence>
<evidence type="ECO:0000256" key="1">
    <source>
        <dbReference type="ARBA" id="ARBA00004496"/>
    </source>
</evidence>
<evidence type="ECO:0000256" key="2">
    <source>
        <dbReference type="ARBA" id="ARBA00005528"/>
    </source>
</evidence>
<dbReference type="Gene3D" id="3.40.1280.10">
    <property type="match status" value="1"/>
</dbReference>
<dbReference type="InterPro" id="IPR029028">
    <property type="entry name" value="Alpha/beta_knot_MTases"/>
</dbReference>
<evidence type="ECO:0000256" key="10">
    <source>
        <dbReference type="ARBA" id="ARBA00025699"/>
    </source>
</evidence>
<evidence type="ECO:0000256" key="7">
    <source>
        <dbReference type="ARBA" id="ARBA00022603"/>
    </source>
</evidence>
<dbReference type="NCBIfam" id="NF008692">
    <property type="entry name" value="PRK11713.1-5"/>
    <property type="match status" value="1"/>
</dbReference>
<evidence type="ECO:0000256" key="5">
    <source>
        <dbReference type="ARBA" id="ARBA00022490"/>
    </source>
</evidence>
<evidence type="ECO:0000256" key="9">
    <source>
        <dbReference type="ARBA" id="ARBA00022691"/>
    </source>
</evidence>
<dbReference type="Pfam" id="PF04452">
    <property type="entry name" value="Methyltrans_RNA"/>
    <property type="match status" value="1"/>
</dbReference>
<comment type="subcellular location">
    <subcellularLocation>
        <location evidence="1 12">Cytoplasm</location>
    </subcellularLocation>
</comment>
<evidence type="ECO:0000256" key="6">
    <source>
        <dbReference type="ARBA" id="ARBA00022552"/>
    </source>
</evidence>
<evidence type="ECO:0000256" key="11">
    <source>
        <dbReference type="ARBA" id="ARBA00047944"/>
    </source>
</evidence>
<dbReference type="Gene3D" id="2.40.240.20">
    <property type="entry name" value="Hypothetical PUA domain-like, domain 1"/>
    <property type="match status" value="1"/>
</dbReference>
<dbReference type="CDD" id="cd18084">
    <property type="entry name" value="RsmE-like"/>
    <property type="match status" value="1"/>
</dbReference>
<dbReference type="GO" id="GO:0070042">
    <property type="term" value="F:rRNA (uridine-N3-)-methyltransferase activity"/>
    <property type="evidence" value="ECO:0007669"/>
    <property type="project" value="TreeGrafter"/>
</dbReference>